<keyword evidence="6 15" id="KW-1003">Cell membrane</keyword>
<keyword evidence="8 16" id="KW-0812">Transmembrane</keyword>
<keyword evidence="13 15" id="KW-0472">Membrane</keyword>
<dbReference type="HOGENOM" id="CLU_007866_4_0_10"/>
<comment type="subcellular location">
    <subcellularLocation>
        <location evidence="2">Cell inner membrane</location>
        <topology evidence="2">Multi-pass membrane protein</topology>
    </subcellularLocation>
</comment>
<sequence precursor="true">MTILLEVSYFLAMISFIIGLKFLSSPQHAKLGNIIAGGGMTLAIIVTVYHTFYAGPVTINLILIIIAILLGTILGRRMSDKAEMTKMPQLVSYFNAMGGGCALLLGIIEGQQLYLGQNTDRVAEVVLMTAMMIGATSFSGSVIAYLKLSGKVKDIRTRFVSIASRLLIISMIVLPFLVSFEVLHLNLIQEIAILGSLATIYGLVFVFPIGGADMPVVISLLNSLTGVATALAGILFHNLLMISGGIFVGSAGVLLTLLMCKAMNRSLWNVLAGNFKNSGSSTSSSAVEMEIKRTSIGELATNLAFSSKVAIIPGYGLAVAQAQHLCTQLEQLLETKGVEVDYIIHPVAGRMPGHMNVLLAEADVHYDKLREMDEVNDSMSSYDVSIVIGANDVVNPAAENDSSSPIFGMPIIKAYNSKQVVVIKRGMSKGYAGVENSLFGEDNCQLLFADAKDALSGVIGELKTLNF</sequence>
<dbReference type="SUPFAM" id="SSF52467">
    <property type="entry name" value="DHS-like NAD/FAD-binding domain"/>
    <property type="match status" value="1"/>
</dbReference>
<evidence type="ECO:0000259" key="17">
    <source>
        <dbReference type="Pfam" id="PF02233"/>
    </source>
</evidence>
<feature type="transmembrane region" description="Helical" evidence="16">
    <location>
        <begin position="90"/>
        <end position="108"/>
    </location>
</feature>
<evidence type="ECO:0000256" key="5">
    <source>
        <dbReference type="ARBA" id="ARBA00014581"/>
    </source>
</evidence>
<evidence type="ECO:0000313" key="18">
    <source>
        <dbReference type="EMBL" id="AEA43127.1"/>
    </source>
</evidence>
<dbReference type="PANTHER" id="PTHR44758:SF1">
    <property type="entry name" value="NAD(P) TRANSHYDROGENASE SUBUNIT BETA"/>
    <property type="match status" value="1"/>
</dbReference>
<feature type="transmembrane region" description="Helical" evidence="16">
    <location>
        <begin position="6"/>
        <end position="24"/>
    </location>
</feature>
<keyword evidence="11 16" id="KW-1133">Transmembrane helix</keyword>
<evidence type="ECO:0000313" key="19">
    <source>
        <dbReference type="Proteomes" id="UP000007463"/>
    </source>
</evidence>
<keyword evidence="9 15" id="KW-0521">NADP</keyword>
<evidence type="ECO:0000256" key="1">
    <source>
        <dbReference type="ARBA" id="ARBA00003943"/>
    </source>
</evidence>
<evidence type="ECO:0000256" key="15">
    <source>
        <dbReference type="PIRNR" id="PIRNR000204"/>
    </source>
</evidence>
<evidence type="ECO:0000256" key="2">
    <source>
        <dbReference type="ARBA" id="ARBA00004429"/>
    </source>
</evidence>
<dbReference type="EC" id="7.1.1.1" evidence="4 15"/>
<feature type="domain" description="NADP transhydrogenase beta-like" evidence="17">
    <location>
        <begin position="6"/>
        <end position="459"/>
    </location>
</feature>
<comment type="function">
    <text evidence="1 15">The transhydrogenation between NADH and NADP is coupled to respiration and ATP hydrolysis and functions as a proton pump across the membrane.</text>
</comment>
<gene>
    <name evidence="18" type="ordered locus">Fluta_1131</name>
</gene>
<comment type="catalytic activity">
    <reaction evidence="14 15">
        <text>NAD(+) + NADPH + H(+)(in) = NADH + NADP(+) + H(+)(out)</text>
        <dbReference type="Rhea" id="RHEA:47992"/>
        <dbReference type="ChEBI" id="CHEBI:15378"/>
        <dbReference type="ChEBI" id="CHEBI:57540"/>
        <dbReference type="ChEBI" id="CHEBI:57783"/>
        <dbReference type="ChEBI" id="CHEBI:57945"/>
        <dbReference type="ChEBI" id="CHEBI:58349"/>
        <dbReference type="EC" id="7.1.1.1"/>
    </reaction>
</comment>
<dbReference type="EMBL" id="CP002542">
    <property type="protein sequence ID" value="AEA43127.1"/>
    <property type="molecule type" value="Genomic_DNA"/>
</dbReference>
<dbReference type="Proteomes" id="UP000007463">
    <property type="component" value="Chromosome"/>
</dbReference>
<evidence type="ECO:0000256" key="6">
    <source>
        <dbReference type="ARBA" id="ARBA00022475"/>
    </source>
</evidence>
<keyword evidence="18" id="KW-0560">Oxidoreductase</keyword>
<feature type="transmembrane region" description="Helical" evidence="16">
    <location>
        <begin position="31"/>
        <end position="52"/>
    </location>
</feature>
<keyword evidence="10 15" id="KW-1278">Translocase</keyword>
<dbReference type="PANTHER" id="PTHR44758">
    <property type="entry name" value="NAD(P) TRANSHYDROGENASE SUBUNIT BETA"/>
    <property type="match status" value="1"/>
</dbReference>
<dbReference type="GO" id="GO:0016491">
    <property type="term" value="F:oxidoreductase activity"/>
    <property type="evidence" value="ECO:0007669"/>
    <property type="project" value="UniProtKB-KW"/>
</dbReference>
<evidence type="ECO:0000256" key="10">
    <source>
        <dbReference type="ARBA" id="ARBA00022967"/>
    </source>
</evidence>
<dbReference type="STRING" id="755732.Fluta_1131"/>
<dbReference type="InterPro" id="IPR034300">
    <property type="entry name" value="PNTB-like"/>
</dbReference>
<feature type="transmembrane region" description="Helical" evidence="16">
    <location>
        <begin position="191"/>
        <end position="209"/>
    </location>
</feature>
<dbReference type="InterPro" id="IPR029035">
    <property type="entry name" value="DHS-like_NAD/FAD-binding_dom"/>
</dbReference>
<dbReference type="eggNOG" id="COG1282">
    <property type="taxonomic scope" value="Bacteria"/>
</dbReference>
<dbReference type="Gene3D" id="3.40.50.1220">
    <property type="entry name" value="TPP-binding domain"/>
    <property type="match status" value="1"/>
</dbReference>
<evidence type="ECO:0000256" key="14">
    <source>
        <dbReference type="ARBA" id="ARBA00048202"/>
    </source>
</evidence>
<dbReference type="RefSeq" id="WP_013685899.1">
    <property type="nucleotide sequence ID" value="NC_015321.1"/>
</dbReference>
<dbReference type="GO" id="GO:0008750">
    <property type="term" value="F:proton-translocating NAD(P)+ transhydrogenase activity"/>
    <property type="evidence" value="ECO:0007669"/>
    <property type="project" value="UniProtKB-EC"/>
</dbReference>
<dbReference type="Pfam" id="PF02233">
    <property type="entry name" value="PNTB"/>
    <property type="match status" value="1"/>
</dbReference>
<dbReference type="KEGG" id="fte:Fluta_1131"/>
<comment type="similarity">
    <text evidence="3 15">Belongs to the PNT beta subunit family.</text>
</comment>
<keyword evidence="12 15" id="KW-0520">NAD</keyword>
<feature type="transmembrane region" description="Helical" evidence="16">
    <location>
        <begin position="58"/>
        <end position="78"/>
    </location>
</feature>
<feature type="transmembrane region" description="Helical" evidence="16">
    <location>
        <begin position="166"/>
        <end position="185"/>
    </location>
</feature>
<evidence type="ECO:0000256" key="9">
    <source>
        <dbReference type="ARBA" id="ARBA00022857"/>
    </source>
</evidence>
<evidence type="ECO:0000256" key="11">
    <source>
        <dbReference type="ARBA" id="ARBA00022989"/>
    </source>
</evidence>
<dbReference type="OrthoDB" id="9763786at2"/>
<reference evidence="18 19" key="1">
    <citation type="journal article" date="2011" name="Stand. Genomic Sci.">
        <title>Complete genome sequence of the gliding freshwater bacterium Fluviicola taffensis type strain (RW262).</title>
        <authorList>
            <person name="Woyke T."/>
            <person name="Chertkov O."/>
            <person name="Lapidus A."/>
            <person name="Nolan M."/>
            <person name="Lucas S."/>
            <person name="Del Rio T.G."/>
            <person name="Tice H."/>
            <person name="Cheng J.F."/>
            <person name="Tapia R."/>
            <person name="Han C."/>
            <person name="Goodwin L."/>
            <person name="Pitluck S."/>
            <person name="Liolios K."/>
            <person name="Pagani I."/>
            <person name="Ivanova N."/>
            <person name="Huntemann M."/>
            <person name="Mavromatis K."/>
            <person name="Mikhailova N."/>
            <person name="Pati A."/>
            <person name="Chen A."/>
            <person name="Palaniappan K."/>
            <person name="Land M."/>
            <person name="Hauser L."/>
            <person name="Brambilla E.M."/>
            <person name="Rohde M."/>
            <person name="Mwirichia R."/>
            <person name="Sikorski J."/>
            <person name="Tindall B.J."/>
            <person name="Goker M."/>
            <person name="Bristow J."/>
            <person name="Eisen J.A."/>
            <person name="Markowitz V."/>
            <person name="Hugenholtz P."/>
            <person name="Klenk H.P."/>
            <person name="Kyrpides N.C."/>
        </authorList>
    </citation>
    <scope>NUCLEOTIDE SEQUENCE [LARGE SCALE GENOMIC DNA]</scope>
    <source>
        <strain evidence="19">DSM 16823 / RW262 / RW262</strain>
    </source>
</reference>
<evidence type="ECO:0000256" key="4">
    <source>
        <dbReference type="ARBA" id="ARBA00012943"/>
    </source>
</evidence>
<reference evidence="19" key="2">
    <citation type="submission" date="2011-02" db="EMBL/GenBank/DDBJ databases">
        <title>The complete genome of Fluviicola taffensis DSM 16823.</title>
        <authorList>
            <consortium name="US DOE Joint Genome Institute (JGI-PGF)"/>
            <person name="Lucas S."/>
            <person name="Copeland A."/>
            <person name="Lapidus A."/>
            <person name="Bruce D."/>
            <person name="Goodwin L."/>
            <person name="Pitluck S."/>
            <person name="Kyrpides N."/>
            <person name="Mavromatis K."/>
            <person name="Ivanova N."/>
            <person name="Mikhailova N."/>
            <person name="Pagani I."/>
            <person name="Chertkov O."/>
            <person name="Detter J.C."/>
            <person name="Han C."/>
            <person name="Tapia R."/>
            <person name="Land M."/>
            <person name="Hauser L."/>
            <person name="Markowitz V."/>
            <person name="Cheng J.-F."/>
            <person name="Hugenholtz P."/>
            <person name="Woyke T."/>
            <person name="Wu D."/>
            <person name="Tindall B."/>
            <person name="Pomrenke H.G."/>
            <person name="Brambilla E."/>
            <person name="Klenk H.-P."/>
            <person name="Eisen J.A."/>
        </authorList>
    </citation>
    <scope>NUCLEOTIDE SEQUENCE [LARGE SCALE GENOMIC DNA]</scope>
    <source>
        <strain evidence="19">DSM 16823 / RW262 / RW262</strain>
    </source>
</reference>
<dbReference type="PIRSF" id="PIRSF000204">
    <property type="entry name" value="PNTB"/>
    <property type="match status" value="1"/>
</dbReference>
<dbReference type="AlphaFoldDB" id="F2IAJ1"/>
<dbReference type="GO" id="GO:0050661">
    <property type="term" value="F:NADP binding"/>
    <property type="evidence" value="ECO:0007669"/>
    <property type="project" value="InterPro"/>
</dbReference>
<name>F2IAJ1_FLUTR</name>
<evidence type="ECO:0000256" key="13">
    <source>
        <dbReference type="ARBA" id="ARBA00023136"/>
    </source>
</evidence>
<keyword evidence="7 15" id="KW-0997">Cell inner membrane</keyword>
<feature type="transmembrane region" description="Helical" evidence="16">
    <location>
        <begin position="242"/>
        <end position="260"/>
    </location>
</feature>
<evidence type="ECO:0000256" key="7">
    <source>
        <dbReference type="ARBA" id="ARBA00022519"/>
    </source>
</evidence>
<accession>F2IAJ1</accession>
<protein>
    <recommendedName>
        <fullName evidence="5 15">NAD(P) transhydrogenase subunit beta</fullName>
        <ecNumber evidence="4 15">7.1.1.1</ecNumber>
    </recommendedName>
    <alternativeName>
        <fullName evidence="15">Nicotinamide nucleotide transhydrogenase subunit beta</fullName>
    </alternativeName>
</protein>
<dbReference type="InterPro" id="IPR012136">
    <property type="entry name" value="NADH_DH_b"/>
</dbReference>
<feature type="transmembrane region" description="Helical" evidence="16">
    <location>
        <begin position="216"/>
        <end position="236"/>
    </location>
</feature>
<dbReference type="GO" id="GO:0005886">
    <property type="term" value="C:plasma membrane"/>
    <property type="evidence" value="ECO:0007669"/>
    <property type="project" value="UniProtKB-SubCell"/>
</dbReference>
<evidence type="ECO:0000256" key="12">
    <source>
        <dbReference type="ARBA" id="ARBA00023027"/>
    </source>
</evidence>
<evidence type="ECO:0000256" key="16">
    <source>
        <dbReference type="SAM" id="Phobius"/>
    </source>
</evidence>
<keyword evidence="19" id="KW-1185">Reference proteome</keyword>
<evidence type="ECO:0000256" key="8">
    <source>
        <dbReference type="ARBA" id="ARBA00022692"/>
    </source>
</evidence>
<evidence type="ECO:0000256" key="3">
    <source>
        <dbReference type="ARBA" id="ARBA00007919"/>
    </source>
</evidence>
<organism evidence="18 19">
    <name type="scientific">Fluviicola taffensis (strain DSM 16823 / NCIMB 13979 / RW262)</name>
    <dbReference type="NCBI Taxonomy" id="755732"/>
    <lineage>
        <taxon>Bacteria</taxon>
        <taxon>Pseudomonadati</taxon>
        <taxon>Bacteroidota</taxon>
        <taxon>Flavobacteriia</taxon>
        <taxon>Flavobacteriales</taxon>
        <taxon>Crocinitomicaceae</taxon>
        <taxon>Fluviicola</taxon>
    </lineage>
</organism>
<proteinExistence type="inferred from homology"/>
<feature type="transmembrane region" description="Helical" evidence="16">
    <location>
        <begin position="128"/>
        <end position="146"/>
    </location>
</feature>